<protein>
    <recommendedName>
        <fullName evidence="4">DUF2513 domain-containing protein</fullName>
    </recommendedName>
</protein>
<evidence type="ECO:0008006" key="4">
    <source>
        <dbReference type="Google" id="ProtNLM"/>
    </source>
</evidence>
<evidence type="ECO:0000313" key="1">
    <source>
        <dbReference type="EMBL" id="MDR6705547.1"/>
    </source>
</evidence>
<dbReference type="Proteomes" id="UP001265315">
    <property type="component" value="Unassembled WGS sequence"/>
</dbReference>
<dbReference type="AlphaFoldDB" id="A0AAW8M2P0"/>
<gene>
    <name evidence="1" type="ORF">J2W61_005422</name>
    <name evidence="2" type="ORF">J2W61_005431</name>
</gene>
<comment type="caution">
    <text evidence="1">The sequence shown here is derived from an EMBL/GenBank/DDBJ whole genome shotgun (WGS) entry which is preliminary data.</text>
</comment>
<dbReference type="EMBL" id="JAVDSW010000012">
    <property type="protein sequence ID" value="MDR6705556.1"/>
    <property type="molecule type" value="Genomic_DNA"/>
</dbReference>
<dbReference type="Pfam" id="PF10711">
    <property type="entry name" value="DUF2513"/>
    <property type="match status" value="1"/>
</dbReference>
<dbReference type="RefSeq" id="WP_112354939.1">
    <property type="nucleotide sequence ID" value="NZ_JAGIPM010000015.1"/>
</dbReference>
<dbReference type="EMBL" id="JAVDSW010000012">
    <property type="protein sequence ID" value="MDR6705547.1"/>
    <property type="molecule type" value="Genomic_DNA"/>
</dbReference>
<dbReference type="InterPro" id="IPR019650">
    <property type="entry name" value="DUF2513"/>
</dbReference>
<name>A0AAW8M2P0_AGRTU</name>
<evidence type="ECO:0000313" key="3">
    <source>
        <dbReference type="Proteomes" id="UP001265315"/>
    </source>
</evidence>
<sequence length="75" mass="8416">MKRDMDLIRKLMLKLEAIPLRAGGIYHIEPHDPEISVEGYDNDTIAYHLFLIKDAGLVDSGNVNPMVGIGYRGFT</sequence>
<evidence type="ECO:0000313" key="2">
    <source>
        <dbReference type="EMBL" id="MDR6705556.1"/>
    </source>
</evidence>
<organism evidence="1 3">
    <name type="scientific">Agrobacterium tumefaciens</name>
    <dbReference type="NCBI Taxonomy" id="358"/>
    <lineage>
        <taxon>Bacteria</taxon>
        <taxon>Pseudomonadati</taxon>
        <taxon>Pseudomonadota</taxon>
        <taxon>Alphaproteobacteria</taxon>
        <taxon>Hyphomicrobiales</taxon>
        <taxon>Rhizobiaceae</taxon>
        <taxon>Rhizobium/Agrobacterium group</taxon>
        <taxon>Agrobacterium</taxon>
        <taxon>Agrobacterium tumefaciens complex</taxon>
    </lineage>
</organism>
<proteinExistence type="predicted"/>
<accession>A0AAW8M2P0</accession>
<reference evidence="1" key="1">
    <citation type="submission" date="2023-07" db="EMBL/GenBank/DDBJ databases">
        <title>Sorghum-associated microbial communities from plants grown in Nebraska, USA.</title>
        <authorList>
            <person name="Schachtman D."/>
        </authorList>
    </citation>
    <scope>NUCLEOTIDE SEQUENCE</scope>
    <source>
        <strain evidence="1">1457</strain>
    </source>
</reference>